<evidence type="ECO:0000313" key="4">
    <source>
        <dbReference type="EMBL" id="OBF25299.1"/>
    </source>
</evidence>
<dbReference type="Proteomes" id="UP000037594">
    <property type="component" value="Unassembled WGS sequence"/>
</dbReference>
<keyword evidence="9" id="KW-1185">Reference proteome</keyword>
<dbReference type="AlphaFoldDB" id="A0A0J8U768"/>
<evidence type="ECO:0000313" key="6">
    <source>
        <dbReference type="Proteomes" id="UP000037594"/>
    </source>
</evidence>
<reference evidence="2 8" key="1">
    <citation type="submission" date="2015-03" db="EMBL/GenBank/DDBJ databases">
        <authorList>
            <person name="Murphy D."/>
        </authorList>
    </citation>
    <scope>NUCLEOTIDE SEQUENCE [LARGE SCALE GENOMIC DNA]</scope>
    <source>
        <strain evidence="2 8">D16</strain>
    </source>
</reference>
<dbReference type="EMBL" id="LFOD01000017">
    <property type="protein sequence ID" value="KMV16912.1"/>
    <property type="molecule type" value="Genomic_DNA"/>
</dbReference>
<dbReference type="EMBL" id="LZHX01000028">
    <property type="protein sequence ID" value="OBF25299.1"/>
    <property type="molecule type" value="Genomic_DNA"/>
</dbReference>
<sequence>MKGQELGVLTRRQCLDLLERVRVGRLVFTEDALPAVQPVNFRLLHDDVVIRVAGGPKLTAAIEHQVVAFQADELDADLRRGWSVTVVGHAEPITDVDEQVEIAGTFVQPWAEGRRDHFVRIRTEKVTGRELRDHAMPHYQGGNSAGEFQDSHAKFTGKP</sequence>
<dbReference type="EMBL" id="LQOP01000027">
    <property type="protein sequence ID" value="ORV22676.1"/>
    <property type="molecule type" value="Genomic_DNA"/>
</dbReference>
<dbReference type="SUPFAM" id="SSF50475">
    <property type="entry name" value="FMN-binding split barrel"/>
    <property type="match status" value="1"/>
</dbReference>
<name>A0A0J8U768_9MYCO</name>
<dbReference type="PATRIC" id="fig|451644.5.peg.3876"/>
<dbReference type="RefSeq" id="WP_019343451.1">
    <property type="nucleotide sequence ID" value="NZ_AGSZ01000045.1"/>
</dbReference>
<dbReference type="GeneID" id="44298479"/>
<protein>
    <submittedName>
        <fullName evidence="2 3">Pyridoxamine 5'-phosphate oxidase</fullName>
    </submittedName>
</protein>
<evidence type="ECO:0000313" key="8">
    <source>
        <dbReference type="Proteomes" id="UP000182227"/>
    </source>
</evidence>
<evidence type="ECO:0000256" key="1">
    <source>
        <dbReference type="SAM" id="MobiDB-lite"/>
    </source>
</evidence>
<evidence type="ECO:0000313" key="5">
    <source>
        <dbReference type="EMBL" id="ORV22676.1"/>
    </source>
</evidence>
<dbReference type="OrthoDB" id="3212118at2"/>
<dbReference type="InterPro" id="IPR012349">
    <property type="entry name" value="Split_barrel_FMN-bd"/>
</dbReference>
<dbReference type="EMBL" id="CTEF01000003">
    <property type="protein sequence ID" value="CQD17926.1"/>
    <property type="molecule type" value="Genomic_DNA"/>
</dbReference>
<dbReference type="InterPro" id="IPR024747">
    <property type="entry name" value="Pyridox_Oxase-rel"/>
</dbReference>
<feature type="region of interest" description="Disordered" evidence="1">
    <location>
        <begin position="135"/>
        <end position="159"/>
    </location>
</feature>
<dbReference type="Proteomes" id="UP000182227">
    <property type="component" value="Unassembled WGS sequence"/>
</dbReference>
<reference evidence="5 9" key="3">
    <citation type="submission" date="2016-01" db="EMBL/GenBank/DDBJ databases">
        <title>The new phylogeny of the genus Mycobacterium.</title>
        <authorList>
            <person name="Tarcisio F."/>
            <person name="Conor M."/>
            <person name="Antonella G."/>
            <person name="Elisabetta G."/>
            <person name="Giulia F.S."/>
            <person name="Sara T."/>
            <person name="Anna F."/>
            <person name="Clotilde B."/>
            <person name="Roberto B."/>
            <person name="Veronica D.S."/>
            <person name="Fabio R."/>
            <person name="Monica P."/>
            <person name="Olivier J."/>
            <person name="Enrico T."/>
            <person name="Nicola S."/>
        </authorList>
    </citation>
    <scope>NUCLEOTIDE SEQUENCE [LARGE SCALE GENOMIC DNA]</scope>
    <source>
        <strain evidence="5 9">CCUG 50187</strain>
    </source>
</reference>
<organism evidence="3 6">
    <name type="scientific">Mycolicibacterium conceptionense</name>
    <dbReference type="NCBI Taxonomy" id="451644"/>
    <lineage>
        <taxon>Bacteria</taxon>
        <taxon>Bacillati</taxon>
        <taxon>Actinomycetota</taxon>
        <taxon>Actinomycetes</taxon>
        <taxon>Mycobacteriales</taxon>
        <taxon>Mycobacteriaceae</taxon>
        <taxon>Mycolicibacterium</taxon>
    </lineage>
</organism>
<reference evidence="3 6" key="2">
    <citation type="submission" date="2015-06" db="EMBL/GenBank/DDBJ databases">
        <title>Genome sequence of Mycobacterium conceptionense strain MLE.</title>
        <authorList>
            <person name="Greninger A.L."/>
            <person name="Cunningham G."/>
            <person name="Chiu C.Y."/>
            <person name="Miller S."/>
        </authorList>
    </citation>
    <scope>NUCLEOTIDE SEQUENCE [LARGE SCALE GENOMIC DNA]</scope>
    <source>
        <strain evidence="3 6">MLE</strain>
    </source>
</reference>
<evidence type="ECO:0000313" key="3">
    <source>
        <dbReference type="EMBL" id="KMV16912.1"/>
    </source>
</evidence>
<accession>A0A0J8U768</accession>
<evidence type="ECO:0000313" key="2">
    <source>
        <dbReference type="EMBL" id="CQD17926.1"/>
    </source>
</evidence>
<gene>
    <name evidence="4" type="ORF">A5726_07630</name>
    <name evidence="3" type="ORF">ACT17_18755</name>
    <name evidence="5" type="ORF">AWB98_23585</name>
    <name evidence="2" type="ORF">BN970_03897</name>
</gene>
<evidence type="ECO:0000313" key="9">
    <source>
        <dbReference type="Proteomes" id="UP000193811"/>
    </source>
</evidence>
<dbReference type="Gene3D" id="2.30.110.10">
    <property type="entry name" value="Electron Transport, Fmn-binding Protein, Chain A"/>
    <property type="match status" value="1"/>
</dbReference>
<dbReference type="Proteomes" id="UP000193811">
    <property type="component" value="Unassembled WGS sequence"/>
</dbReference>
<proteinExistence type="predicted"/>
<evidence type="ECO:0000313" key="7">
    <source>
        <dbReference type="Proteomes" id="UP000093779"/>
    </source>
</evidence>
<dbReference type="Proteomes" id="UP000093779">
    <property type="component" value="Unassembled WGS sequence"/>
</dbReference>
<dbReference type="Pfam" id="PF12900">
    <property type="entry name" value="Pyridox_ox_2"/>
    <property type="match status" value="1"/>
</dbReference>
<reference evidence="4 7" key="4">
    <citation type="submission" date="2016-06" db="EMBL/GenBank/DDBJ databases">
        <authorList>
            <person name="Kjaerup R.B."/>
            <person name="Dalgaard T.S."/>
            <person name="Juul-Madsen H.R."/>
        </authorList>
    </citation>
    <scope>NUCLEOTIDE SEQUENCE [LARGE SCALE GENOMIC DNA]</scope>
    <source>
        <strain evidence="4 7">ACS1953</strain>
    </source>
</reference>